<sequence length="231" mass="24441">LPTIVLPHGGPHANCPAAYVTSVAYLASLGYAVCYCNYRGSTGYGDAPLQSLVGGAAGRADVDDCVAVAERAVADGVADPKRLCAVGGSHGGFLAAHLVGQRPDVFRCAVLRNPVTDIAAMVPLTDIPDWCFVETLGREAYSDLPSTEALIAMREASPVRYVNEVAKHDRPVLMLLGGVDLRVPPTNGLRYAAALREAGGRCEVRMFPEDSHGLLNPRTEFESFVTVAGFL</sequence>
<dbReference type="PANTHER" id="PTHR42776:SF4">
    <property type="entry name" value="ACYLAMINO-ACID-RELEASING ENZYME"/>
    <property type="match status" value="1"/>
</dbReference>
<keyword evidence="2 3" id="KW-0378">Hydrolase</keyword>
<gene>
    <name evidence="5" type="ORF">MICPUN_72134</name>
</gene>
<dbReference type="STRING" id="296587.C1EID0"/>
<comment type="similarity">
    <text evidence="1 3">Belongs to the peptidase S9A family.</text>
</comment>
<dbReference type="PANTHER" id="PTHR42776">
    <property type="entry name" value="SERINE PEPTIDASE S9 FAMILY MEMBER"/>
    <property type="match status" value="1"/>
</dbReference>
<dbReference type="Proteomes" id="UP000002009">
    <property type="component" value="Chromosome 15"/>
</dbReference>
<dbReference type="GeneID" id="8249332"/>
<dbReference type="InterPro" id="IPR029058">
    <property type="entry name" value="AB_hydrolase_fold"/>
</dbReference>
<feature type="domain" description="Peptidase S9 prolyl oligopeptidase catalytic" evidence="4">
    <location>
        <begin position="22"/>
        <end position="231"/>
    </location>
</feature>
<dbReference type="eggNOG" id="KOG2100">
    <property type="taxonomic scope" value="Eukaryota"/>
</dbReference>
<evidence type="ECO:0000256" key="3">
    <source>
        <dbReference type="RuleBase" id="RU368024"/>
    </source>
</evidence>
<evidence type="ECO:0000259" key="4">
    <source>
        <dbReference type="Pfam" id="PF00326"/>
    </source>
</evidence>
<dbReference type="KEGG" id="mis:MICPUN_72134"/>
<dbReference type="RefSeq" id="XP_002506400.1">
    <property type="nucleotide sequence ID" value="XM_002506354.1"/>
</dbReference>
<evidence type="ECO:0000313" key="6">
    <source>
        <dbReference type="Proteomes" id="UP000002009"/>
    </source>
</evidence>
<keyword evidence="6" id="KW-1185">Reference proteome</keyword>
<feature type="non-terminal residue" evidence="5">
    <location>
        <position position="1"/>
    </location>
</feature>
<dbReference type="InterPro" id="IPR001375">
    <property type="entry name" value="Peptidase_S9_cat"/>
</dbReference>
<protein>
    <recommendedName>
        <fullName evidence="3">Prolyl endopeptidase</fullName>
        <ecNumber evidence="3">3.4.21.-</ecNumber>
    </recommendedName>
</protein>
<name>C1EID0_MICCC</name>
<evidence type="ECO:0000256" key="1">
    <source>
        <dbReference type="ARBA" id="ARBA00005228"/>
    </source>
</evidence>
<dbReference type="OrthoDB" id="416344at2759"/>
<dbReference type="GO" id="GO:0006508">
    <property type="term" value="P:proteolysis"/>
    <property type="evidence" value="ECO:0007669"/>
    <property type="project" value="UniProtKB-KW"/>
</dbReference>
<keyword evidence="3" id="KW-0720">Serine protease</keyword>
<dbReference type="InParanoid" id="C1EID0"/>
<dbReference type="GO" id="GO:0004252">
    <property type="term" value="F:serine-type endopeptidase activity"/>
    <property type="evidence" value="ECO:0007669"/>
    <property type="project" value="UniProtKB-UniRule"/>
</dbReference>
<keyword evidence="3" id="KW-0645">Protease</keyword>
<evidence type="ECO:0000256" key="2">
    <source>
        <dbReference type="ARBA" id="ARBA00022801"/>
    </source>
</evidence>
<dbReference type="OMA" id="VECEEWW"/>
<organism evidence="5 6">
    <name type="scientific">Micromonas commoda (strain RCC299 / NOUM17 / CCMP2709)</name>
    <name type="common">Picoplanktonic green alga</name>
    <dbReference type="NCBI Taxonomy" id="296587"/>
    <lineage>
        <taxon>Eukaryota</taxon>
        <taxon>Viridiplantae</taxon>
        <taxon>Chlorophyta</taxon>
        <taxon>Mamiellophyceae</taxon>
        <taxon>Mamiellales</taxon>
        <taxon>Mamiellaceae</taxon>
        <taxon>Micromonas</taxon>
    </lineage>
</organism>
<dbReference type="PRINTS" id="PR00862">
    <property type="entry name" value="PROLIGOPTASE"/>
</dbReference>
<dbReference type="AlphaFoldDB" id="C1EID0"/>
<dbReference type="InterPro" id="IPR002470">
    <property type="entry name" value="Peptidase_S9A"/>
</dbReference>
<dbReference type="EMBL" id="CP001333">
    <property type="protein sequence ID" value="ACO67658.1"/>
    <property type="molecule type" value="Genomic_DNA"/>
</dbReference>
<dbReference type="EC" id="3.4.21.-" evidence="3"/>
<dbReference type="Gene3D" id="3.40.50.1820">
    <property type="entry name" value="alpha/beta hydrolase"/>
    <property type="match status" value="1"/>
</dbReference>
<reference evidence="5 6" key="1">
    <citation type="journal article" date="2009" name="Science">
        <title>Green evolution and dynamic adaptations revealed by genomes of the marine picoeukaryotes Micromonas.</title>
        <authorList>
            <person name="Worden A.Z."/>
            <person name="Lee J.H."/>
            <person name="Mock T."/>
            <person name="Rouze P."/>
            <person name="Simmons M.P."/>
            <person name="Aerts A.L."/>
            <person name="Allen A.E."/>
            <person name="Cuvelier M.L."/>
            <person name="Derelle E."/>
            <person name="Everett M.V."/>
            <person name="Foulon E."/>
            <person name="Grimwood J."/>
            <person name="Gundlach H."/>
            <person name="Henrissat B."/>
            <person name="Napoli C."/>
            <person name="McDonald S.M."/>
            <person name="Parker M.S."/>
            <person name="Rombauts S."/>
            <person name="Salamov A."/>
            <person name="Von Dassow P."/>
            <person name="Badger J.H."/>
            <person name="Coutinho P.M."/>
            <person name="Demir E."/>
            <person name="Dubchak I."/>
            <person name="Gentemann C."/>
            <person name="Eikrem W."/>
            <person name="Gready J.E."/>
            <person name="John U."/>
            <person name="Lanier W."/>
            <person name="Lindquist E.A."/>
            <person name="Lucas S."/>
            <person name="Mayer K.F."/>
            <person name="Moreau H."/>
            <person name="Not F."/>
            <person name="Otillar R."/>
            <person name="Panaud O."/>
            <person name="Pangilinan J."/>
            <person name="Paulsen I."/>
            <person name="Piegu B."/>
            <person name="Poliakov A."/>
            <person name="Robbens S."/>
            <person name="Schmutz J."/>
            <person name="Toulza E."/>
            <person name="Wyss T."/>
            <person name="Zelensky A."/>
            <person name="Zhou K."/>
            <person name="Armbrust E.V."/>
            <person name="Bhattacharya D."/>
            <person name="Goodenough U.W."/>
            <person name="Van de Peer Y."/>
            <person name="Grigoriev I.V."/>
        </authorList>
    </citation>
    <scope>NUCLEOTIDE SEQUENCE [LARGE SCALE GENOMIC DNA]</scope>
    <source>
        <strain evidence="6">RCC299 / NOUM17</strain>
    </source>
</reference>
<feature type="non-terminal residue" evidence="5">
    <location>
        <position position="231"/>
    </location>
</feature>
<proteinExistence type="inferred from homology"/>
<dbReference type="SUPFAM" id="SSF53474">
    <property type="entry name" value="alpha/beta-Hydrolases"/>
    <property type="match status" value="1"/>
</dbReference>
<dbReference type="Pfam" id="PF00326">
    <property type="entry name" value="Peptidase_S9"/>
    <property type="match status" value="1"/>
</dbReference>
<evidence type="ECO:0000313" key="5">
    <source>
        <dbReference type="EMBL" id="ACO67658.1"/>
    </source>
</evidence>
<accession>C1EID0</accession>